<gene>
    <name evidence="2" type="ORF">CSSPJE1EN2_LOCUS6900</name>
</gene>
<dbReference type="Gene3D" id="2.60.120.340">
    <property type="entry name" value="Nucleoplasmin core domain"/>
    <property type="match status" value="1"/>
</dbReference>
<dbReference type="Proteomes" id="UP001497522">
    <property type="component" value="Chromosome 14"/>
</dbReference>
<organism evidence="2 3">
    <name type="scientific">Sphagnum jensenii</name>
    <dbReference type="NCBI Taxonomy" id="128206"/>
    <lineage>
        <taxon>Eukaryota</taxon>
        <taxon>Viridiplantae</taxon>
        <taxon>Streptophyta</taxon>
        <taxon>Embryophyta</taxon>
        <taxon>Bryophyta</taxon>
        <taxon>Sphagnophytina</taxon>
        <taxon>Sphagnopsida</taxon>
        <taxon>Sphagnales</taxon>
        <taxon>Sphagnaceae</taxon>
        <taxon>Sphagnum</taxon>
    </lineage>
</organism>
<protein>
    <recommendedName>
        <fullName evidence="1">Nucleoplasmin-like domain-containing protein</fullName>
    </recommendedName>
</protein>
<accession>A0ABP1AMW8</accession>
<dbReference type="EMBL" id="OZ023715">
    <property type="protein sequence ID" value="CAK9863905.1"/>
    <property type="molecule type" value="Genomic_DNA"/>
</dbReference>
<evidence type="ECO:0000259" key="1">
    <source>
        <dbReference type="Pfam" id="PF17800"/>
    </source>
</evidence>
<proteinExistence type="predicted"/>
<dbReference type="InterPro" id="IPR041232">
    <property type="entry name" value="NPL"/>
</dbReference>
<name>A0ABP1AMW8_9BRYO</name>
<evidence type="ECO:0000313" key="2">
    <source>
        <dbReference type="EMBL" id="CAK9863905.1"/>
    </source>
</evidence>
<reference evidence="2" key="1">
    <citation type="submission" date="2024-03" db="EMBL/GenBank/DDBJ databases">
        <authorList>
            <consortium name="ELIXIR-Norway"/>
            <consortium name="Elixir Norway"/>
        </authorList>
    </citation>
    <scope>NUCLEOTIDE SEQUENCE</scope>
</reference>
<dbReference type="Pfam" id="PF17800">
    <property type="entry name" value="NPL"/>
    <property type="match status" value="1"/>
</dbReference>
<sequence length="184" mass="20425">MPAPEKKPTQSKDKNSWVLSILVRFSSGFRIRSGLGLDRFREIVSFHRLRKRGVLETSSVASLSFLSIPDMEFFGIEVPAGKPVTCSPGQGMYLHISQAALDEIKNVDETTAEKSNKRVVIRAQVGDEKEIVLGTLSYGRCDQMPLDLVFGSDFKISHNSPDCSIYVCGYRTQAPDGEYPCMLS</sequence>
<feature type="domain" description="Nucleoplasmin-like" evidence="1">
    <location>
        <begin position="73"/>
        <end position="171"/>
    </location>
</feature>
<keyword evidence="3" id="KW-1185">Reference proteome</keyword>
<evidence type="ECO:0000313" key="3">
    <source>
        <dbReference type="Proteomes" id="UP001497522"/>
    </source>
</evidence>